<keyword evidence="7 9" id="KW-0472">Membrane</keyword>
<evidence type="ECO:0000313" key="10">
    <source>
        <dbReference type="EMBL" id="GAA2511316.1"/>
    </source>
</evidence>
<feature type="transmembrane region" description="Helical" evidence="9">
    <location>
        <begin position="140"/>
        <end position="159"/>
    </location>
</feature>
<dbReference type="EMBL" id="BAAARY010000001">
    <property type="protein sequence ID" value="GAA2511316.1"/>
    <property type="molecule type" value="Genomic_DNA"/>
</dbReference>
<keyword evidence="11" id="KW-1185">Reference proteome</keyword>
<dbReference type="InterPro" id="IPR050297">
    <property type="entry name" value="LipidA_mod_glycosyltrf_83"/>
</dbReference>
<evidence type="ECO:0000313" key="11">
    <source>
        <dbReference type="Proteomes" id="UP001499978"/>
    </source>
</evidence>
<evidence type="ECO:0000256" key="8">
    <source>
        <dbReference type="SAM" id="MobiDB-lite"/>
    </source>
</evidence>
<protein>
    <recommendedName>
        <fullName evidence="12">Glycosyltransferase RgtA/B/C/D-like domain-containing protein</fullName>
    </recommendedName>
</protein>
<dbReference type="RefSeq" id="WP_344166947.1">
    <property type="nucleotide sequence ID" value="NZ_BAAARY010000001.1"/>
</dbReference>
<feature type="transmembrane region" description="Helical" evidence="9">
    <location>
        <begin position="230"/>
        <end position="250"/>
    </location>
</feature>
<keyword evidence="5 9" id="KW-0812">Transmembrane</keyword>
<comment type="caution">
    <text evidence="10">The sequence shown here is derived from an EMBL/GenBank/DDBJ whole genome shotgun (WGS) entry which is preliminary data.</text>
</comment>
<evidence type="ECO:0000256" key="1">
    <source>
        <dbReference type="ARBA" id="ARBA00004651"/>
    </source>
</evidence>
<feature type="transmembrane region" description="Helical" evidence="9">
    <location>
        <begin position="381"/>
        <end position="402"/>
    </location>
</feature>
<evidence type="ECO:0000256" key="6">
    <source>
        <dbReference type="ARBA" id="ARBA00022989"/>
    </source>
</evidence>
<feature type="transmembrane region" description="Helical" evidence="9">
    <location>
        <begin position="350"/>
        <end position="369"/>
    </location>
</feature>
<dbReference type="PANTHER" id="PTHR33908">
    <property type="entry name" value="MANNOSYLTRANSFERASE YKCB-RELATED"/>
    <property type="match status" value="1"/>
</dbReference>
<feature type="region of interest" description="Disordered" evidence="8">
    <location>
        <begin position="1"/>
        <end position="21"/>
    </location>
</feature>
<feature type="transmembrane region" description="Helical" evidence="9">
    <location>
        <begin position="165"/>
        <end position="183"/>
    </location>
</feature>
<keyword evidence="4" id="KW-0808">Transferase</keyword>
<keyword evidence="3" id="KW-0328">Glycosyltransferase</keyword>
<evidence type="ECO:0000256" key="4">
    <source>
        <dbReference type="ARBA" id="ARBA00022679"/>
    </source>
</evidence>
<reference evidence="10 11" key="1">
    <citation type="journal article" date="2019" name="Int. J. Syst. Evol. Microbiol.">
        <title>The Global Catalogue of Microorganisms (GCM) 10K type strain sequencing project: providing services to taxonomists for standard genome sequencing and annotation.</title>
        <authorList>
            <consortium name="The Broad Institute Genomics Platform"/>
            <consortium name="The Broad Institute Genome Sequencing Center for Infectious Disease"/>
            <person name="Wu L."/>
            <person name="Ma J."/>
        </authorList>
    </citation>
    <scope>NUCLEOTIDE SEQUENCE [LARGE SCALE GENOMIC DNA]</scope>
    <source>
        <strain evidence="10 11">JCM 3367</strain>
    </source>
</reference>
<dbReference type="PANTHER" id="PTHR33908:SF11">
    <property type="entry name" value="MEMBRANE PROTEIN"/>
    <property type="match status" value="1"/>
</dbReference>
<evidence type="ECO:0000256" key="5">
    <source>
        <dbReference type="ARBA" id="ARBA00022692"/>
    </source>
</evidence>
<accession>A0ABN3MZA5</accession>
<feature type="compositionally biased region" description="Low complexity" evidence="8">
    <location>
        <begin position="1"/>
        <end position="13"/>
    </location>
</feature>
<proteinExistence type="predicted"/>
<feature type="transmembrane region" description="Helical" evidence="9">
    <location>
        <begin position="297"/>
        <end position="318"/>
    </location>
</feature>
<dbReference type="Proteomes" id="UP001499978">
    <property type="component" value="Unassembled WGS sequence"/>
</dbReference>
<sequence length="533" mass="57137">MTVVTEAPAAAVPPARPEPPTAPAVLARRRVRADRPLLLGLTAFAALAHGVNFGAGPVFGADEGTYLAQAWAVREGIGLAHYTYWYDHPPFGWIQLAALGWLPDLVLSGSPALVAGRAAMMVFALTSVVLLYLVARRLRLAPWAAATAVALFVLSPLALALHRQVYLDNIAVTWLLGALLLALSRRRHLWHYIGAGGCAAGAVLSKETILLAVPAVALAIWRCSHRSTRAFCLTGFVAAFVLTLSVYPLYAALKGELMPGDGHVSLLGAAFHQVAGRHSSGSVFDVGSDSYRTVDAWLYQDPVIVLAGAAASALALTVRRLRAPAVAAMVISLMGLRPGGYLPAMHIAQALPFYALCLAGLAHTAVVLFRRGAWAPPRLRLPVRLAALALAGALALAVGVSWHDGNRRLWRDDANAEYAAAGRWVRDHVHADGTRIVVDDALWPDMVRAGFNPGTGAIWFYKLDLDPAVMIHLPGGWRDLHYVVVTPMMRQRPAGLPTLTEAITRSDVVAAFGEGEERIEVRRVHADLREATP</sequence>
<gene>
    <name evidence="10" type="ORF">GCM10010201_02760</name>
</gene>
<feature type="transmembrane region" description="Helical" evidence="9">
    <location>
        <begin position="325"/>
        <end position="344"/>
    </location>
</feature>
<feature type="transmembrane region" description="Helical" evidence="9">
    <location>
        <begin position="112"/>
        <end position="133"/>
    </location>
</feature>
<organism evidence="10 11">
    <name type="scientific">Pilimelia columellifera subsp. columellifera</name>
    <dbReference type="NCBI Taxonomy" id="706583"/>
    <lineage>
        <taxon>Bacteria</taxon>
        <taxon>Bacillati</taxon>
        <taxon>Actinomycetota</taxon>
        <taxon>Actinomycetes</taxon>
        <taxon>Micromonosporales</taxon>
        <taxon>Micromonosporaceae</taxon>
        <taxon>Pilimelia</taxon>
    </lineage>
</organism>
<evidence type="ECO:0008006" key="12">
    <source>
        <dbReference type="Google" id="ProtNLM"/>
    </source>
</evidence>
<comment type="subcellular location">
    <subcellularLocation>
        <location evidence="1">Cell membrane</location>
        <topology evidence="1">Multi-pass membrane protein</topology>
    </subcellularLocation>
</comment>
<feature type="transmembrane region" description="Helical" evidence="9">
    <location>
        <begin position="37"/>
        <end position="59"/>
    </location>
</feature>
<evidence type="ECO:0000256" key="2">
    <source>
        <dbReference type="ARBA" id="ARBA00022475"/>
    </source>
</evidence>
<evidence type="ECO:0000256" key="7">
    <source>
        <dbReference type="ARBA" id="ARBA00023136"/>
    </source>
</evidence>
<evidence type="ECO:0000256" key="3">
    <source>
        <dbReference type="ARBA" id="ARBA00022676"/>
    </source>
</evidence>
<name>A0ABN3MZA5_9ACTN</name>
<keyword evidence="6 9" id="KW-1133">Transmembrane helix</keyword>
<evidence type="ECO:0000256" key="9">
    <source>
        <dbReference type="SAM" id="Phobius"/>
    </source>
</evidence>
<keyword evidence="2" id="KW-1003">Cell membrane</keyword>